<comment type="subunit">
    <text evidence="4">Part of the Bam complex.</text>
</comment>
<keyword evidence="2 4" id="KW-0472">Membrane</keyword>
<dbReference type="InterPro" id="IPR011047">
    <property type="entry name" value="Quinoprotein_ADH-like_sf"/>
</dbReference>
<feature type="chain" id="PRO_5021053898" description="Outer membrane protein assembly factor BamB" evidence="5">
    <location>
        <begin position="19"/>
        <end position="396"/>
    </location>
</feature>
<keyword evidence="3 4" id="KW-0998">Cell outer membrane</keyword>
<dbReference type="GO" id="GO:0051205">
    <property type="term" value="P:protein insertion into membrane"/>
    <property type="evidence" value="ECO:0007669"/>
    <property type="project" value="UniProtKB-UniRule"/>
</dbReference>
<reference evidence="7 8" key="1">
    <citation type="submission" date="2019-04" db="EMBL/GenBank/DDBJ databases">
        <authorList>
            <person name="Hwang J.C."/>
        </authorList>
    </citation>
    <scope>NUCLEOTIDE SEQUENCE [LARGE SCALE GENOMIC DNA]</scope>
    <source>
        <strain evidence="7 8">IMCC35002</strain>
    </source>
</reference>
<protein>
    <recommendedName>
        <fullName evidence="4">Outer membrane protein assembly factor BamB</fullName>
    </recommendedName>
</protein>
<comment type="subcellular location">
    <subcellularLocation>
        <location evidence="4">Cell outer membrane</location>
        <topology evidence="4">Lipid-anchor</topology>
    </subcellularLocation>
</comment>
<dbReference type="InterPro" id="IPR015943">
    <property type="entry name" value="WD40/YVTN_repeat-like_dom_sf"/>
</dbReference>
<evidence type="ECO:0000259" key="6">
    <source>
        <dbReference type="Pfam" id="PF13360"/>
    </source>
</evidence>
<dbReference type="HAMAP" id="MF_00923">
    <property type="entry name" value="OM_assembly_BamB"/>
    <property type="match status" value="1"/>
</dbReference>
<feature type="signal peptide" evidence="5">
    <location>
        <begin position="1"/>
        <end position="18"/>
    </location>
</feature>
<keyword evidence="4" id="KW-0564">Palmitate</keyword>
<dbReference type="PANTHER" id="PTHR34512:SF30">
    <property type="entry name" value="OUTER MEMBRANE PROTEIN ASSEMBLY FACTOR BAMB"/>
    <property type="match status" value="1"/>
</dbReference>
<dbReference type="AlphaFoldDB" id="A0A4U1BMP1"/>
<dbReference type="OrthoDB" id="5173551at2"/>
<dbReference type="NCBIfam" id="TIGR03300">
    <property type="entry name" value="assembly_YfgL"/>
    <property type="match status" value="1"/>
</dbReference>
<evidence type="ECO:0000256" key="2">
    <source>
        <dbReference type="ARBA" id="ARBA00023136"/>
    </source>
</evidence>
<name>A0A4U1BMP1_9GAMM</name>
<dbReference type="Gene3D" id="2.130.10.10">
    <property type="entry name" value="YVTN repeat-like/Quinoprotein amine dehydrogenase"/>
    <property type="match status" value="1"/>
</dbReference>
<comment type="function">
    <text evidence="4">Part of the outer membrane protein assembly complex, which is involved in assembly and insertion of beta-barrel proteins into the outer membrane.</text>
</comment>
<accession>A0A4U1BMP1</accession>
<evidence type="ECO:0000256" key="1">
    <source>
        <dbReference type="ARBA" id="ARBA00022729"/>
    </source>
</evidence>
<evidence type="ECO:0000256" key="3">
    <source>
        <dbReference type="ARBA" id="ARBA00023237"/>
    </source>
</evidence>
<keyword evidence="8" id="KW-1185">Reference proteome</keyword>
<dbReference type="PANTHER" id="PTHR34512">
    <property type="entry name" value="CELL SURFACE PROTEIN"/>
    <property type="match status" value="1"/>
</dbReference>
<proteinExistence type="inferred from homology"/>
<keyword evidence="4" id="KW-0449">Lipoprotein</keyword>
<dbReference type="InterPro" id="IPR017687">
    <property type="entry name" value="BamB"/>
</dbReference>
<dbReference type="Pfam" id="PF13360">
    <property type="entry name" value="PQQ_2"/>
    <property type="match status" value="2"/>
</dbReference>
<dbReference type="InterPro" id="IPR018391">
    <property type="entry name" value="PQQ_b-propeller_rpt"/>
</dbReference>
<gene>
    <name evidence="4 7" type="primary">bamB</name>
    <name evidence="7" type="ORF">FCL42_11245</name>
</gene>
<dbReference type="GO" id="GO:0043165">
    <property type="term" value="P:Gram-negative-bacterium-type cell outer membrane assembly"/>
    <property type="evidence" value="ECO:0007669"/>
    <property type="project" value="UniProtKB-UniRule"/>
</dbReference>
<evidence type="ECO:0000313" key="8">
    <source>
        <dbReference type="Proteomes" id="UP000305675"/>
    </source>
</evidence>
<dbReference type="SMART" id="SM00564">
    <property type="entry name" value="PQQ"/>
    <property type="match status" value="7"/>
</dbReference>
<dbReference type="GO" id="GO:0009279">
    <property type="term" value="C:cell outer membrane"/>
    <property type="evidence" value="ECO:0007669"/>
    <property type="project" value="UniProtKB-SubCell"/>
</dbReference>
<feature type="domain" description="Pyrrolo-quinoline quinone repeat" evidence="6">
    <location>
        <begin position="78"/>
        <end position="322"/>
    </location>
</feature>
<comment type="similarity">
    <text evidence="4">Belongs to the BamB family.</text>
</comment>
<dbReference type="EMBL" id="SWCJ01000007">
    <property type="protein sequence ID" value="TKB54798.1"/>
    <property type="molecule type" value="Genomic_DNA"/>
</dbReference>
<dbReference type="InterPro" id="IPR002372">
    <property type="entry name" value="PQQ_rpt_dom"/>
</dbReference>
<dbReference type="NCBIfam" id="NF008351">
    <property type="entry name" value="PRK11138.1"/>
    <property type="match status" value="1"/>
</dbReference>
<evidence type="ECO:0000313" key="7">
    <source>
        <dbReference type="EMBL" id="TKB54798.1"/>
    </source>
</evidence>
<organism evidence="7 8">
    <name type="scientific">Ferrimonas aestuarii</name>
    <dbReference type="NCBI Taxonomy" id="2569539"/>
    <lineage>
        <taxon>Bacteria</taxon>
        <taxon>Pseudomonadati</taxon>
        <taxon>Pseudomonadota</taxon>
        <taxon>Gammaproteobacteria</taxon>
        <taxon>Alteromonadales</taxon>
        <taxon>Ferrimonadaceae</taxon>
        <taxon>Ferrimonas</taxon>
    </lineage>
</organism>
<feature type="domain" description="Pyrrolo-quinoline quinone repeat" evidence="6">
    <location>
        <begin position="330"/>
        <end position="393"/>
    </location>
</feature>
<keyword evidence="1 4" id="KW-0732">Signal</keyword>
<dbReference type="PROSITE" id="PS51257">
    <property type="entry name" value="PROKAR_LIPOPROTEIN"/>
    <property type="match status" value="1"/>
</dbReference>
<comment type="caution">
    <text evidence="7">The sequence shown here is derived from an EMBL/GenBank/DDBJ whole genome shotgun (WGS) entry which is preliminary data.</text>
</comment>
<dbReference type="Proteomes" id="UP000305675">
    <property type="component" value="Unassembled WGS sequence"/>
</dbReference>
<evidence type="ECO:0000256" key="4">
    <source>
        <dbReference type="HAMAP-Rule" id="MF_00923"/>
    </source>
</evidence>
<sequence length="396" mass="42214">MMGARKGLLAGLMMVALAGCSSNDEEEIGIQVSPLPEISSSVSAKVLWQASDGDGVGDYWSSLSPDVGYGKVFVAERFGLVSAYDQESGKKLWSQNLRRIFAEGALVKNNGARLSAGISHGFNRVYIGSENGVLFALDQETGELSWRADTRGELLSDPAVVDGYVVVNTGSGKVQAFDAETGEAKWTYELTMPSLVLRGTSGINASQGAALLGSADGKLVAVFSEQGAPIWEARLAEASGSSELDNVVDVDSKPLILGSTVYASAFNGNLAAVELRNGQIKWKRQYSSFSPLALQGNDLFLTDSDGAVYSVDRQNGLENWANSQLTGRVVTGPAVYGDYLLVGDFEGYLHMLRRDSGELVGRIQIDGSGIYTQPLVVDDKVYVQTRGGRIAVVTIQ</sequence>
<dbReference type="SUPFAM" id="SSF50998">
    <property type="entry name" value="Quinoprotein alcohol dehydrogenase-like"/>
    <property type="match status" value="1"/>
</dbReference>
<evidence type="ECO:0000256" key="5">
    <source>
        <dbReference type="SAM" id="SignalP"/>
    </source>
</evidence>